<accession>A0A1C1YV72</accession>
<feature type="chain" id="PRO_5008656468" evidence="1">
    <location>
        <begin position="25"/>
        <end position="84"/>
    </location>
</feature>
<dbReference type="EMBL" id="LQZT01000015">
    <property type="protein sequence ID" value="OCW57432.1"/>
    <property type="molecule type" value="Genomic_DNA"/>
</dbReference>
<protein>
    <submittedName>
        <fullName evidence="2">Uncharacterized protein</fullName>
    </submittedName>
</protein>
<evidence type="ECO:0000313" key="3">
    <source>
        <dbReference type="Proteomes" id="UP000094795"/>
    </source>
</evidence>
<feature type="signal peptide" evidence="1">
    <location>
        <begin position="1"/>
        <end position="24"/>
    </location>
</feature>
<organism evidence="2 3">
    <name type="scientific">Hoeflea olei</name>
    <dbReference type="NCBI Taxonomy" id="1480615"/>
    <lineage>
        <taxon>Bacteria</taxon>
        <taxon>Pseudomonadati</taxon>
        <taxon>Pseudomonadota</taxon>
        <taxon>Alphaproteobacteria</taxon>
        <taxon>Hyphomicrobiales</taxon>
        <taxon>Rhizobiaceae</taxon>
        <taxon>Hoeflea</taxon>
    </lineage>
</organism>
<sequence>MIFLSKRCAMNSITLCRKRLPAMAAQVTRDAAGALAPVHRSPVGGRVAVGSAMHRKPGFPTAVPGLPKPDRVPDFKADIREDGE</sequence>
<dbReference type="AlphaFoldDB" id="A0A1C1YV72"/>
<evidence type="ECO:0000313" key="2">
    <source>
        <dbReference type="EMBL" id="OCW57432.1"/>
    </source>
</evidence>
<keyword evidence="1" id="KW-0732">Signal</keyword>
<gene>
    <name evidence="2" type="ORF">AWJ14_00865</name>
</gene>
<dbReference type="Proteomes" id="UP000094795">
    <property type="component" value="Unassembled WGS sequence"/>
</dbReference>
<evidence type="ECO:0000256" key="1">
    <source>
        <dbReference type="SAM" id="SignalP"/>
    </source>
</evidence>
<keyword evidence="3" id="KW-1185">Reference proteome</keyword>
<proteinExistence type="predicted"/>
<comment type="caution">
    <text evidence="2">The sequence shown here is derived from an EMBL/GenBank/DDBJ whole genome shotgun (WGS) entry which is preliminary data.</text>
</comment>
<reference evidence="2 3" key="1">
    <citation type="submission" date="2015-12" db="EMBL/GenBank/DDBJ databases">
        <authorList>
            <person name="Shamseldin A."/>
            <person name="Moawad H."/>
            <person name="Abd El-Rahim W.M."/>
            <person name="Sadowsky M.J."/>
        </authorList>
    </citation>
    <scope>NUCLEOTIDE SEQUENCE [LARGE SCALE GENOMIC DNA]</scope>
    <source>
        <strain evidence="2 3">JC234</strain>
    </source>
</reference>
<name>A0A1C1YV72_9HYPH</name>